<feature type="non-terminal residue" evidence="2">
    <location>
        <position position="27"/>
    </location>
</feature>
<dbReference type="EMBL" id="ATLC01000002">
    <property type="protein sequence ID" value="EPJ30607.1"/>
    <property type="molecule type" value="Genomic_DNA"/>
</dbReference>
<reference evidence="2 3" key="1">
    <citation type="submission" date="2013-04" db="EMBL/GenBank/DDBJ databases">
        <title>Genome sequence of Chlamydia psittaci 99DC5.</title>
        <authorList>
            <person name="Huot-Creasy H."/>
            <person name="McCracken C.L."/>
            <person name="Humphries M."/>
            <person name="Sachse K."/>
            <person name="Laroucau K."/>
            <person name="Bavoil P."/>
            <person name="Myers G.S."/>
        </authorList>
    </citation>
    <scope>NUCLEOTIDE SEQUENCE [LARGE SCALE GENOMIC DNA]</scope>
    <source>
        <strain evidence="2 3">99DC5</strain>
    </source>
</reference>
<evidence type="ECO:0000313" key="2">
    <source>
        <dbReference type="EMBL" id="EPJ30607.1"/>
    </source>
</evidence>
<keyword evidence="3" id="KW-1185">Reference proteome</keyword>
<proteinExistence type="predicted"/>
<evidence type="ECO:0000256" key="1">
    <source>
        <dbReference type="SAM" id="MobiDB-lite"/>
    </source>
</evidence>
<comment type="caution">
    <text evidence="2">The sequence shown here is derived from an EMBL/GenBank/DDBJ whole genome shotgun (WGS) entry which is preliminary data.</text>
</comment>
<sequence>MPQTSFRQPLLGPAPPPGGLCRPRLSS</sequence>
<evidence type="ECO:0000313" key="3">
    <source>
        <dbReference type="Proteomes" id="UP000014627"/>
    </source>
</evidence>
<feature type="region of interest" description="Disordered" evidence="1">
    <location>
        <begin position="1"/>
        <end position="27"/>
    </location>
</feature>
<gene>
    <name evidence="2" type="ORF">CP99DC5_1095A</name>
</gene>
<organism evidence="2 3">
    <name type="scientific">Chlamydia psittaci 99DC5</name>
    <dbReference type="NCBI Taxonomy" id="1112251"/>
    <lineage>
        <taxon>Bacteria</taxon>
        <taxon>Pseudomonadati</taxon>
        <taxon>Chlamydiota</taxon>
        <taxon>Chlamydiia</taxon>
        <taxon>Chlamydiales</taxon>
        <taxon>Chlamydiaceae</taxon>
        <taxon>Chlamydia/Chlamydophila group</taxon>
        <taxon>Chlamydia</taxon>
    </lineage>
</organism>
<protein>
    <submittedName>
        <fullName evidence="2">Uncharacterized protein</fullName>
    </submittedName>
</protein>
<name>A0ABP2X589_CHLPS</name>
<dbReference type="Proteomes" id="UP000014627">
    <property type="component" value="Unassembled WGS sequence"/>
</dbReference>
<accession>A0ABP2X589</accession>